<dbReference type="GO" id="GO:0016887">
    <property type="term" value="F:ATP hydrolysis activity"/>
    <property type="evidence" value="ECO:0007669"/>
    <property type="project" value="InterPro"/>
</dbReference>
<dbReference type="STRING" id="366522.GCA_001548055_02284"/>
<keyword evidence="3" id="KW-0547">Nucleotide-binding</keyword>
<comment type="caution">
    <text evidence="6">The sequence shown here is derived from an EMBL/GenBank/DDBJ whole genome shotgun (WGS) entry which is preliminary data.</text>
</comment>
<protein>
    <submittedName>
        <fullName evidence="6">ABC transporter ATP-binding protein</fullName>
    </submittedName>
</protein>
<proteinExistence type="inferred from homology"/>
<dbReference type="InterPro" id="IPR017911">
    <property type="entry name" value="MacB-like_ATP-bd"/>
</dbReference>
<keyword evidence="2" id="KW-0813">Transport</keyword>
<sequence length="214" mass="24115">MSLLHANALSHSFDYLLFDNVTFDLAAKESMAILGVSGSGKSTLLHICSTLLAPNKGEVVLCDHQIYKDSDDVRLKLRRYDVGIIFQSHYLFKGFFADENVELASFISDQTVDPMLLERLGIAEFMHYRVGDLSGGQQQRVSIARVLAKKPKIIFADEPTGNLDDKTAQEVMNVLFEYIERENAALLLVTHNRQLARQCTYVKHLHVDGLKEEV</sequence>
<evidence type="ECO:0000256" key="3">
    <source>
        <dbReference type="ARBA" id="ARBA00022741"/>
    </source>
</evidence>
<gene>
    <name evidence="6" type="ORF">CFH80_06935</name>
</gene>
<dbReference type="InterPro" id="IPR027417">
    <property type="entry name" value="P-loop_NTPase"/>
</dbReference>
<dbReference type="AlphaFoldDB" id="A0A2D3WHR4"/>
<feature type="domain" description="ABC transporter" evidence="5">
    <location>
        <begin position="3"/>
        <end position="214"/>
    </location>
</feature>
<dbReference type="InterPro" id="IPR003593">
    <property type="entry name" value="AAA+_ATPase"/>
</dbReference>
<dbReference type="Pfam" id="PF00005">
    <property type="entry name" value="ABC_tran"/>
    <property type="match status" value="1"/>
</dbReference>
<dbReference type="PROSITE" id="PS00211">
    <property type="entry name" value="ABC_TRANSPORTER_1"/>
    <property type="match status" value="1"/>
</dbReference>
<accession>A0A2D3WHR4</accession>
<keyword evidence="4 6" id="KW-0067">ATP-binding</keyword>
<dbReference type="SUPFAM" id="SSF52540">
    <property type="entry name" value="P-loop containing nucleoside triphosphate hydrolases"/>
    <property type="match status" value="1"/>
</dbReference>
<evidence type="ECO:0000259" key="5">
    <source>
        <dbReference type="PROSITE" id="PS50893"/>
    </source>
</evidence>
<dbReference type="InterPro" id="IPR003439">
    <property type="entry name" value="ABC_transporter-like_ATP-bd"/>
</dbReference>
<dbReference type="PROSITE" id="PS50893">
    <property type="entry name" value="ABC_TRANSPORTER_2"/>
    <property type="match status" value="1"/>
</dbReference>
<dbReference type="EMBL" id="DLUG01000182">
    <property type="protein sequence ID" value="DAB36053.1"/>
    <property type="molecule type" value="Genomic_DNA"/>
</dbReference>
<evidence type="ECO:0000313" key="7">
    <source>
        <dbReference type="Proteomes" id="UP000231638"/>
    </source>
</evidence>
<dbReference type="SMART" id="SM00382">
    <property type="entry name" value="AAA"/>
    <property type="match status" value="1"/>
</dbReference>
<name>A0A2D3WHR4_9BACT</name>
<reference evidence="6 7" key="1">
    <citation type="journal article" date="2017" name="Front. Microbiol.">
        <title>Comparative Genomic Analysis of the Class Epsilonproteobacteria and Proposed Reclassification to Epsilonbacteraeota (phyl. nov.).</title>
        <authorList>
            <person name="Waite D.W."/>
            <person name="Vanwonterghem I."/>
            <person name="Rinke C."/>
            <person name="Parks D.H."/>
            <person name="Zhang Y."/>
            <person name="Takai K."/>
            <person name="Sievert S.M."/>
            <person name="Simon J."/>
            <person name="Campbell B.J."/>
            <person name="Hanson T.E."/>
            <person name="Woyke T."/>
            <person name="Klotz M.G."/>
            <person name="Hugenholtz P."/>
        </authorList>
    </citation>
    <scope>NUCLEOTIDE SEQUENCE [LARGE SCALE GENOMIC DNA]</scope>
    <source>
        <strain evidence="6">UBA11420</strain>
    </source>
</reference>
<evidence type="ECO:0000313" key="6">
    <source>
        <dbReference type="EMBL" id="DAB36053.1"/>
    </source>
</evidence>
<evidence type="ECO:0000256" key="2">
    <source>
        <dbReference type="ARBA" id="ARBA00022448"/>
    </source>
</evidence>
<dbReference type="Proteomes" id="UP000231638">
    <property type="component" value="Unassembled WGS sequence"/>
</dbReference>
<dbReference type="PANTHER" id="PTHR42798">
    <property type="entry name" value="LIPOPROTEIN-RELEASING SYSTEM ATP-BINDING PROTEIN LOLD"/>
    <property type="match status" value="1"/>
</dbReference>
<organism evidence="6 7">
    <name type="scientific">Sulfurospirillum cavolei</name>
    <dbReference type="NCBI Taxonomy" id="366522"/>
    <lineage>
        <taxon>Bacteria</taxon>
        <taxon>Pseudomonadati</taxon>
        <taxon>Campylobacterota</taxon>
        <taxon>Epsilonproteobacteria</taxon>
        <taxon>Campylobacterales</taxon>
        <taxon>Sulfurospirillaceae</taxon>
        <taxon>Sulfurospirillum</taxon>
    </lineage>
</organism>
<comment type="similarity">
    <text evidence="1">Belongs to the ABC transporter superfamily.</text>
</comment>
<dbReference type="RefSeq" id="WP_039672195.1">
    <property type="nucleotide sequence ID" value="NZ_AP014724.1"/>
</dbReference>
<dbReference type="GO" id="GO:0005524">
    <property type="term" value="F:ATP binding"/>
    <property type="evidence" value="ECO:0007669"/>
    <property type="project" value="UniProtKB-KW"/>
</dbReference>
<evidence type="ECO:0000256" key="4">
    <source>
        <dbReference type="ARBA" id="ARBA00022840"/>
    </source>
</evidence>
<evidence type="ECO:0000256" key="1">
    <source>
        <dbReference type="ARBA" id="ARBA00005417"/>
    </source>
</evidence>
<dbReference type="CDD" id="cd03255">
    <property type="entry name" value="ABC_MJ0796_LolCDE_FtsE"/>
    <property type="match status" value="1"/>
</dbReference>
<dbReference type="Gene3D" id="3.40.50.300">
    <property type="entry name" value="P-loop containing nucleotide triphosphate hydrolases"/>
    <property type="match status" value="1"/>
</dbReference>
<dbReference type="PANTHER" id="PTHR42798:SF2">
    <property type="entry name" value="ABC TRANSPORTER ATP-BINDING PROTEIN MG467-RELATED"/>
    <property type="match status" value="1"/>
</dbReference>
<dbReference type="InterPro" id="IPR017871">
    <property type="entry name" value="ABC_transporter-like_CS"/>
</dbReference>